<accession>A0A1V4AVJ5</accession>
<feature type="domain" description="Tc1-like transposase DDE" evidence="1">
    <location>
        <begin position="20"/>
        <end position="96"/>
    </location>
</feature>
<organism evidence="2 3">
    <name type="scientific">Candidatus Brocadia carolinensis</name>
    <dbReference type="NCBI Taxonomy" id="1004156"/>
    <lineage>
        <taxon>Bacteria</taxon>
        <taxon>Pseudomonadati</taxon>
        <taxon>Planctomycetota</taxon>
        <taxon>Candidatus Brocadiia</taxon>
        <taxon>Candidatus Brocadiales</taxon>
        <taxon>Candidatus Brocadiaceae</taxon>
        <taxon>Candidatus Brocadia</taxon>
    </lineage>
</organism>
<dbReference type="STRING" id="1004156.AYP45_05200"/>
<dbReference type="AlphaFoldDB" id="A0A1V4AVJ5"/>
<dbReference type="EMBL" id="AYTS01000043">
    <property type="protein sequence ID" value="OOP57135.1"/>
    <property type="molecule type" value="Genomic_DNA"/>
</dbReference>
<comment type="caution">
    <text evidence="2">The sequence shown here is derived from an EMBL/GenBank/DDBJ whole genome shotgun (WGS) entry which is preliminary data.</text>
</comment>
<dbReference type="Proteomes" id="UP000189681">
    <property type="component" value="Unassembled WGS sequence"/>
</dbReference>
<dbReference type="Pfam" id="PF13358">
    <property type="entry name" value="DDE_3"/>
    <property type="match status" value="1"/>
</dbReference>
<proteinExistence type="predicted"/>
<evidence type="ECO:0000313" key="3">
    <source>
        <dbReference type="Proteomes" id="UP000189681"/>
    </source>
</evidence>
<dbReference type="InterPro" id="IPR038717">
    <property type="entry name" value="Tc1-like_DDE_dom"/>
</dbReference>
<evidence type="ECO:0000313" key="2">
    <source>
        <dbReference type="EMBL" id="OOP57135.1"/>
    </source>
</evidence>
<reference evidence="2 3" key="1">
    <citation type="journal article" date="2017" name="Water Res.">
        <title>Discovery and metagenomic analysis of an anammox bacterial enrichment related to Candidatus "Brocadia caroliniensis" in a full-scale glycerol-fed nitritation-denitritation separate centrate treatment process.</title>
        <authorList>
            <person name="Park H."/>
            <person name="Brotto A.C."/>
            <person name="van Loosdrecht M.C."/>
            <person name="Chandran K."/>
        </authorList>
    </citation>
    <scope>NUCLEOTIDE SEQUENCE [LARGE SCALE GENOMIC DNA]</scope>
    <source>
        <strain evidence="2">26THWARD</strain>
    </source>
</reference>
<sequence>MDTLHVPELKKNAKEGGAIIVYGDEASLQQSPTFHQTWAPVNVQPKVLSKRQRNSQKIFGGIALYSGKFLYKHKEENFHAETYIEFLEELQKHYYKRALLC</sequence>
<name>A0A1V4AVJ5_9BACT</name>
<evidence type="ECO:0000259" key="1">
    <source>
        <dbReference type="Pfam" id="PF13358"/>
    </source>
</evidence>
<gene>
    <name evidence="2" type="ORF">AYP45_05200</name>
</gene>
<protein>
    <recommendedName>
        <fullName evidence="1">Tc1-like transposase DDE domain-containing protein</fullName>
    </recommendedName>
</protein>